<organism evidence="2 3">
    <name type="scientific">Channa striata</name>
    <name type="common">Snakehead murrel</name>
    <name type="synonym">Ophicephalus striatus</name>
    <dbReference type="NCBI Taxonomy" id="64152"/>
    <lineage>
        <taxon>Eukaryota</taxon>
        <taxon>Metazoa</taxon>
        <taxon>Chordata</taxon>
        <taxon>Craniata</taxon>
        <taxon>Vertebrata</taxon>
        <taxon>Euteleostomi</taxon>
        <taxon>Actinopterygii</taxon>
        <taxon>Neopterygii</taxon>
        <taxon>Teleostei</taxon>
        <taxon>Neoteleostei</taxon>
        <taxon>Acanthomorphata</taxon>
        <taxon>Anabantaria</taxon>
        <taxon>Anabantiformes</taxon>
        <taxon>Channoidei</taxon>
        <taxon>Channidae</taxon>
        <taxon>Channa</taxon>
    </lineage>
</organism>
<proteinExistence type="predicted"/>
<dbReference type="AlphaFoldDB" id="A0AA88SVE7"/>
<feature type="region of interest" description="Disordered" evidence="1">
    <location>
        <begin position="18"/>
        <end position="63"/>
    </location>
</feature>
<dbReference type="EMBL" id="JAUPFM010000007">
    <property type="protein sequence ID" value="KAK2847241.1"/>
    <property type="molecule type" value="Genomic_DNA"/>
</dbReference>
<gene>
    <name evidence="2" type="ORF">Q5P01_010240</name>
</gene>
<name>A0AA88SVE7_CHASR</name>
<accession>A0AA88SVE7</accession>
<dbReference type="Proteomes" id="UP001187415">
    <property type="component" value="Unassembled WGS sequence"/>
</dbReference>
<comment type="caution">
    <text evidence="2">The sequence shown here is derived from an EMBL/GenBank/DDBJ whole genome shotgun (WGS) entry which is preliminary data.</text>
</comment>
<protein>
    <submittedName>
        <fullName evidence="2">Uncharacterized protein</fullName>
    </submittedName>
</protein>
<evidence type="ECO:0000313" key="3">
    <source>
        <dbReference type="Proteomes" id="UP001187415"/>
    </source>
</evidence>
<sequence>MNICNNTCAGWDHKVFAENAEPSKSNKDENKKRHKQKEGDVSSTSRPSNLFEKIRGVMPGSSDKTTQCWTSQFAVIKQTSTSPWQIVKQ</sequence>
<reference evidence="2" key="1">
    <citation type="submission" date="2023-07" db="EMBL/GenBank/DDBJ databases">
        <title>Chromosome-level Genome Assembly of Striped Snakehead (Channa striata).</title>
        <authorList>
            <person name="Liu H."/>
        </authorList>
    </citation>
    <scope>NUCLEOTIDE SEQUENCE</scope>
    <source>
        <strain evidence="2">Gz</strain>
        <tissue evidence="2">Muscle</tissue>
    </source>
</reference>
<evidence type="ECO:0000313" key="2">
    <source>
        <dbReference type="EMBL" id="KAK2847241.1"/>
    </source>
</evidence>
<evidence type="ECO:0000256" key="1">
    <source>
        <dbReference type="SAM" id="MobiDB-lite"/>
    </source>
</evidence>
<keyword evidence="3" id="KW-1185">Reference proteome</keyword>